<evidence type="ECO:0000313" key="4">
    <source>
        <dbReference type="Proteomes" id="UP000000851"/>
    </source>
</evidence>
<dbReference type="HOGENOM" id="CLU_1080497_0_0_11"/>
<dbReference type="PROSITE" id="PS51257">
    <property type="entry name" value="PROKAR_LIPOPROTEIN"/>
    <property type="match status" value="1"/>
</dbReference>
<sequence length="236" mass="24595" precursor="true">MHIGIKYVSAVAVTAAAVLVVTACGGSGKSNGHSAAALTDDQVESLLLTDKDQPGYNFDASEDVRSTTDTPALVTTGDSACQSFRDAENALSTKYGTTVDLRRVLNSAHGVTMIQDAVEVMPSADKASALMADLTAGLKGCKTFTETEENEPTPTTLTAIPQMVGDDRVGYVTRASVQSDTEVDTTYVVRVGPVVVLMLETGTVNLGIVPLPQASETLLRLSDLQVARLKSAAGVS</sequence>
<dbReference type="InterPro" id="IPR026954">
    <property type="entry name" value="PknH-like_Extracell"/>
</dbReference>
<dbReference type="KEGG" id="cai:Caci_4025"/>
<feature type="chain" id="PRO_5039331670" description="PknH-like extracellular domain-containing protein" evidence="1">
    <location>
        <begin position="24"/>
        <end position="236"/>
    </location>
</feature>
<dbReference type="STRING" id="479433.Caci_4025"/>
<evidence type="ECO:0000313" key="3">
    <source>
        <dbReference type="EMBL" id="ACU72893.1"/>
    </source>
</evidence>
<evidence type="ECO:0000259" key="2">
    <source>
        <dbReference type="Pfam" id="PF14032"/>
    </source>
</evidence>
<feature type="domain" description="PknH-like extracellular" evidence="2">
    <location>
        <begin position="38"/>
        <end position="185"/>
    </location>
</feature>
<keyword evidence="4" id="KW-1185">Reference proteome</keyword>
<dbReference type="RefSeq" id="WP_015792622.1">
    <property type="nucleotide sequence ID" value="NC_013131.1"/>
</dbReference>
<feature type="signal peptide" evidence="1">
    <location>
        <begin position="1"/>
        <end position="23"/>
    </location>
</feature>
<evidence type="ECO:0000256" key="1">
    <source>
        <dbReference type="SAM" id="SignalP"/>
    </source>
</evidence>
<reference evidence="3 4" key="1">
    <citation type="journal article" date="2009" name="Stand. Genomic Sci.">
        <title>Complete genome sequence of Catenulispora acidiphila type strain (ID 139908).</title>
        <authorList>
            <person name="Copeland A."/>
            <person name="Lapidus A."/>
            <person name="Glavina Del Rio T."/>
            <person name="Nolan M."/>
            <person name="Lucas S."/>
            <person name="Chen F."/>
            <person name="Tice H."/>
            <person name="Cheng J.F."/>
            <person name="Bruce D."/>
            <person name="Goodwin L."/>
            <person name="Pitluck S."/>
            <person name="Mikhailova N."/>
            <person name="Pati A."/>
            <person name="Ivanova N."/>
            <person name="Mavromatis K."/>
            <person name="Chen A."/>
            <person name="Palaniappan K."/>
            <person name="Chain P."/>
            <person name="Land M."/>
            <person name="Hauser L."/>
            <person name="Chang Y.J."/>
            <person name="Jeffries C.D."/>
            <person name="Chertkov O."/>
            <person name="Brettin T."/>
            <person name="Detter J.C."/>
            <person name="Han C."/>
            <person name="Ali Z."/>
            <person name="Tindall B.J."/>
            <person name="Goker M."/>
            <person name="Bristow J."/>
            <person name="Eisen J.A."/>
            <person name="Markowitz V."/>
            <person name="Hugenholtz P."/>
            <person name="Kyrpides N.C."/>
            <person name="Klenk H.P."/>
        </authorList>
    </citation>
    <scope>NUCLEOTIDE SEQUENCE [LARGE SCALE GENOMIC DNA]</scope>
    <source>
        <strain evidence="4">DSM 44928 / JCM 14897 / NBRC 102108 / NRRL B-24433 / ID139908</strain>
    </source>
</reference>
<dbReference type="Proteomes" id="UP000000851">
    <property type="component" value="Chromosome"/>
</dbReference>
<keyword evidence="1" id="KW-0732">Signal</keyword>
<name>C7QG48_CATAD</name>
<proteinExistence type="predicted"/>
<dbReference type="AlphaFoldDB" id="C7QG48"/>
<dbReference type="Pfam" id="PF14032">
    <property type="entry name" value="PknH_C"/>
    <property type="match status" value="1"/>
</dbReference>
<organism evidence="3 4">
    <name type="scientific">Catenulispora acidiphila (strain DSM 44928 / JCM 14897 / NBRC 102108 / NRRL B-24433 / ID139908)</name>
    <dbReference type="NCBI Taxonomy" id="479433"/>
    <lineage>
        <taxon>Bacteria</taxon>
        <taxon>Bacillati</taxon>
        <taxon>Actinomycetota</taxon>
        <taxon>Actinomycetes</taxon>
        <taxon>Catenulisporales</taxon>
        <taxon>Catenulisporaceae</taxon>
        <taxon>Catenulispora</taxon>
    </lineage>
</organism>
<dbReference type="EMBL" id="CP001700">
    <property type="protein sequence ID" value="ACU72893.1"/>
    <property type="molecule type" value="Genomic_DNA"/>
</dbReference>
<protein>
    <recommendedName>
        <fullName evidence="2">PknH-like extracellular domain-containing protein</fullName>
    </recommendedName>
</protein>
<gene>
    <name evidence="3" type="ordered locus">Caci_4025</name>
</gene>
<dbReference type="InParanoid" id="C7QG48"/>
<accession>C7QG48</accession>